<dbReference type="AlphaFoldDB" id="A0AAV2ILR0"/>
<reference evidence="1 2" key="1">
    <citation type="submission" date="2024-04" db="EMBL/GenBank/DDBJ databases">
        <authorList>
            <consortium name="Genoscope - CEA"/>
            <person name="William W."/>
        </authorList>
    </citation>
    <scope>NUCLEOTIDE SEQUENCE [LARGE SCALE GENOMIC DNA]</scope>
</reference>
<feature type="non-terminal residue" evidence="1">
    <location>
        <position position="145"/>
    </location>
</feature>
<organism evidence="1 2">
    <name type="scientific">Lymnaea stagnalis</name>
    <name type="common">Great pond snail</name>
    <name type="synonym">Helix stagnalis</name>
    <dbReference type="NCBI Taxonomy" id="6523"/>
    <lineage>
        <taxon>Eukaryota</taxon>
        <taxon>Metazoa</taxon>
        <taxon>Spiralia</taxon>
        <taxon>Lophotrochozoa</taxon>
        <taxon>Mollusca</taxon>
        <taxon>Gastropoda</taxon>
        <taxon>Heterobranchia</taxon>
        <taxon>Euthyneura</taxon>
        <taxon>Panpulmonata</taxon>
        <taxon>Hygrophila</taxon>
        <taxon>Lymnaeoidea</taxon>
        <taxon>Lymnaeidae</taxon>
        <taxon>Lymnaea</taxon>
    </lineage>
</organism>
<protein>
    <submittedName>
        <fullName evidence="1">Uncharacterized protein</fullName>
    </submittedName>
</protein>
<proteinExistence type="predicted"/>
<accession>A0AAV2ILR0</accession>
<sequence>MLKGLWLVTVDSQSLPVLVITNLIGHLLIVKDIHCVKVRLSYISSDVTGQYLPDDVNVTLRTGNNTAWHMHLRHVKYKSRDIPLYTVQVGEDGEHVRKRLDVRIRQNTGFYRDQSQLSLVRITRTNDVTDTVAVLQLKGQIFLNG</sequence>
<dbReference type="EMBL" id="CAXITT010001160">
    <property type="protein sequence ID" value="CAL1548069.1"/>
    <property type="molecule type" value="Genomic_DNA"/>
</dbReference>
<name>A0AAV2ILR0_LYMST</name>
<evidence type="ECO:0000313" key="2">
    <source>
        <dbReference type="Proteomes" id="UP001497497"/>
    </source>
</evidence>
<comment type="caution">
    <text evidence="1">The sequence shown here is derived from an EMBL/GenBank/DDBJ whole genome shotgun (WGS) entry which is preliminary data.</text>
</comment>
<gene>
    <name evidence="1" type="ORF">GSLYS_00021386001</name>
</gene>
<dbReference type="Proteomes" id="UP001497497">
    <property type="component" value="Unassembled WGS sequence"/>
</dbReference>
<evidence type="ECO:0000313" key="1">
    <source>
        <dbReference type="EMBL" id="CAL1548069.1"/>
    </source>
</evidence>
<keyword evidence="2" id="KW-1185">Reference proteome</keyword>